<accession>A0A1E7FDN2</accession>
<dbReference type="EMBL" id="KV784358">
    <property type="protein sequence ID" value="OEU16261.1"/>
    <property type="molecule type" value="Genomic_DNA"/>
</dbReference>
<dbReference type="InParanoid" id="A0A1E7FDN2"/>
<sequence length="401" mass="46442">MAEDLFIPYHNHLPQPIQDEFHENEVWKFTGNFENIVEKGWTFDEFYTFVKDRIVFLTPNTAIYRYCDTPSNHEYTIDIAFIFSSKSNNKKRTKTFHISGVDAQATSPTLNYLFRFVLASNHSASGTKHNNDDEAIEVIFKCFATTPRKKFASLDLSFLGKNKNLNSSSSSYNKISLSFQFLALDSSVCQAIFNQGDSLSSVEFRQCKVNDWMAYGSNDADDDDERKNDSALNINGGSQKLVISCTQHEFRKFAESRLLSNPNYSFSELHLFLHFIFGEEDIQYLTSTILNSDSNQHLERLCIEYLDLDDKSWTAICKSLHNHPSLKVLTLTYTENFKDSYRRLTPDRRRSRTDDILLLVNTNKILQEVNWPKFQQDESLITDIEQRLAENNKNPAKRPKI</sequence>
<reference evidence="1 2" key="1">
    <citation type="submission" date="2016-09" db="EMBL/GenBank/DDBJ databases">
        <title>Extensive genetic diversity and differential bi-allelic expression allows diatom success in the polar Southern Ocean.</title>
        <authorList>
            <consortium name="DOE Joint Genome Institute"/>
            <person name="Mock T."/>
            <person name="Otillar R.P."/>
            <person name="Strauss J."/>
            <person name="Dupont C."/>
            <person name="Frickenhaus S."/>
            <person name="Maumus F."/>
            <person name="Mcmullan M."/>
            <person name="Sanges R."/>
            <person name="Schmutz J."/>
            <person name="Toseland A."/>
            <person name="Valas R."/>
            <person name="Veluchamy A."/>
            <person name="Ward B.J."/>
            <person name="Allen A."/>
            <person name="Barry K."/>
            <person name="Falciatore A."/>
            <person name="Ferrante M."/>
            <person name="Fortunato A.E."/>
            <person name="Gloeckner G."/>
            <person name="Gruber A."/>
            <person name="Hipkin R."/>
            <person name="Janech M."/>
            <person name="Kroth P."/>
            <person name="Leese F."/>
            <person name="Lindquist E."/>
            <person name="Lyon B.R."/>
            <person name="Martin J."/>
            <person name="Mayer C."/>
            <person name="Parker M."/>
            <person name="Quesneville H."/>
            <person name="Raymond J."/>
            <person name="Uhlig C."/>
            <person name="Valentin K.U."/>
            <person name="Worden A.Z."/>
            <person name="Armbrust E.V."/>
            <person name="Bowler C."/>
            <person name="Green B."/>
            <person name="Moulton V."/>
            <person name="Van Oosterhout C."/>
            <person name="Grigoriev I."/>
        </authorList>
    </citation>
    <scope>NUCLEOTIDE SEQUENCE [LARGE SCALE GENOMIC DNA]</scope>
    <source>
        <strain evidence="1 2">CCMP1102</strain>
    </source>
</reference>
<dbReference type="OrthoDB" id="46635at2759"/>
<evidence type="ECO:0000313" key="1">
    <source>
        <dbReference type="EMBL" id="OEU16261.1"/>
    </source>
</evidence>
<organism evidence="1 2">
    <name type="scientific">Fragilariopsis cylindrus CCMP1102</name>
    <dbReference type="NCBI Taxonomy" id="635003"/>
    <lineage>
        <taxon>Eukaryota</taxon>
        <taxon>Sar</taxon>
        <taxon>Stramenopiles</taxon>
        <taxon>Ochrophyta</taxon>
        <taxon>Bacillariophyta</taxon>
        <taxon>Bacillariophyceae</taxon>
        <taxon>Bacillariophycidae</taxon>
        <taxon>Bacillariales</taxon>
        <taxon>Bacillariaceae</taxon>
        <taxon>Fragilariopsis</taxon>
    </lineage>
</organism>
<dbReference type="Proteomes" id="UP000095751">
    <property type="component" value="Unassembled WGS sequence"/>
</dbReference>
<proteinExistence type="predicted"/>
<dbReference type="InterPro" id="IPR032675">
    <property type="entry name" value="LRR_dom_sf"/>
</dbReference>
<dbReference type="SUPFAM" id="SSF52047">
    <property type="entry name" value="RNI-like"/>
    <property type="match status" value="1"/>
</dbReference>
<evidence type="ECO:0000313" key="2">
    <source>
        <dbReference type="Proteomes" id="UP000095751"/>
    </source>
</evidence>
<dbReference type="Gene3D" id="3.80.10.10">
    <property type="entry name" value="Ribonuclease Inhibitor"/>
    <property type="match status" value="1"/>
</dbReference>
<dbReference type="AlphaFoldDB" id="A0A1E7FDN2"/>
<dbReference type="KEGG" id="fcy:FRACYDRAFT_261165"/>
<name>A0A1E7FDN2_9STRA</name>
<gene>
    <name evidence="1" type="ORF">FRACYDRAFT_261165</name>
</gene>
<keyword evidence="2" id="KW-1185">Reference proteome</keyword>
<protein>
    <submittedName>
        <fullName evidence="1">Uncharacterized protein</fullName>
    </submittedName>
</protein>